<dbReference type="RefSeq" id="XP_014155725.1">
    <property type="nucleotide sequence ID" value="XM_014300250.1"/>
</dbReference>
<evidence type="ECO:0000313" key="1">
    <source>
        <dbReference type="EMBL" id="KNC81823.1"/>
    </source>
</evidence>
<reference evidence="1 2" key="1">
    <citation type="submission" date="2011-02" db="EMBL/GenBank/DDBJ databases">
        <title>The Genome Sequence of Sphaeroforma arctica JP610.</title>
        <authorList>
            <consortium name="The Broad Institute Genome Sequencing Platform"/>
            <person name="Russ C."/>
            <person name="Cuomo C."/>
            <person name="Young S.K."/>
            <person name="Zeng Q."/>
            <person name="Gargeya S."/>
            <person name="Alvarado L."/>
            <person name="Berlin A."/>
            <person name="Chapman S.B."/>
            <person name="Chen Z."/>
            <person name="Freedman E."/>
            <person name="Gellesch M."/>
            <person name="Goldberg J."/>
            <person name="Griggs A."/>
            <person name="Gujja S."/>
            <person name="Heilman E."/>
            <person name="Heiman D."/>
            <person name="Howarth C."/>
            <person name="Mehta T."/>
            <person name="Neiman D."/>
            <person name="Pearson M."/>
            <person name="Roberts A."/>
            <person name="Saif S."/>
            <person name="Shea T."/>
            <person name="Shenoy N."/>
            <person name="Sisk P."/>
            <person name="Stolte C."/>
            <person name="Sykes S."/>
            <person name="White J."/>
            <person name="Yandava C."/>
            <person name="Burger G."/>
            <person name="Gray M.W."/>
            <person name="Holland P.W.H."/>
            <person name="King N."/>
            <person name="Lang F.B.F."/>
            <person name="Roger A.J."/>
            <person name="Ruiz-Trillo I."/>
            <person name="Haas B."/>
            <person name="Nusbaum C."/>
            <person name="Birren B."/>
        </authorList>
    </citation>
    <scope>NUCLEOTIDE SEQUENCE [LARGE SCALE GENOMIC DNA]</scope>
    <source>
        <strain evidence="1 2">JP610</strain>
    </source>
</reference>
<accession>A0A0L0G0T9</accession>
<name>A0A0L0G0T9_9EUKA</name>
<protein>
    <submittedName>
        <fullName evidence="1">Uncharacterized protein</fullName>
    </submittedName>
</protein>
<gene>
    <name evidence="1" type="ORF">SARC_05876</name>
</gene>
<sequence>MLNTIIGEILYTGTNSVDHGTGHEHQIHMLPLSPQDDPYVGSNNIDYGVDEETGEKIRLPDHKALNPTRAGADLPYTAEGITLVLGRRTHQDIPECDTRTECVFEKVSPNQVLISLLGVR</sequence>
<organism evidence="1 2">
    <name type="scientific">Sphaeroforma arctica JP610</name>
    <dbReference type="NCBI Taxonomy" id="667725"/>
    <lineage>
        <taxon>Eukaryota</taxon>
        <taxon>Ichthyosporea</taxon>
        <taxon>Ichthyophonida</taxon>
        <taxon>Sphaeroforma</taxon>
    </lineage>
</organism>
<dbReference type="EMBL" id="KQ241991">
    <property type="protein sequence ID" value="KNC81823.1"/>
    <property type="molecule type" value="Genomic_DNA"/>
</dbReference>
<dbReference type="AlphaFoldDB" id="A0A0L0G0T9"/>
<dbReference type="GeneID" id="25906380"/>
<proteinExistence type="predicted"/>
<evidence type="ECO:0000313" key="2">
    <source>
        <dbReference type="Proteomes" id="UP000054560"/>
    </source>
</evidence>
<keyword evidence="2" id="KW-1185">Reference proteome</keyword>
<dbReference type="Proteomes" id="UP000054560">
    <property type="component" value="Unassembled WGS sequence"/>
</dbReference>